<protein>
    <recommendedName>
        <fullName evidence="3">STAS/SEC14 domain-containing protein</fullName>
    </recommendedName>
</protein>
<evidence type="ECO:0000313" key="2">
    <source>
        <dbReference type="Proteomes" id="UP000322791"/>
    </source>
</evidence>
<dbReference type="EMBL" id="VTHL01000004">
    <property type="protein sequence ID" value="TYZ11836.1"/>
    <property type="molecule type" value="Genomic_DNA"/>
</dbReference>
<proteinExistence type="predicted"/>
<reference evidence="1 2" key="1">
    <citation type="submission" date="2019-08" db="EMBL/GenBank/DDBJ databases">
        <authorList>
            <person name="Seo M.-J."/>
        </authorList>
    </citation>
    <scope>NUCLEOTIDE SEQUENCE [LARGE SCALE GENOMIC DNA]</scope>
    <source>
        <strain evidence="1 2">KIGAM108</strain>
    </source>
</reference>
<name>A0A5D6V8K7_9BACT</name>
<accession>A0A5D6V8K7</accession>
<keyword evidence="2" id="KW-1185">Reference proteome</keyword>
<dbReference type="RefSeq" id="WP_149070015.1">
    <property type="nucleotide sequence ID" value="NZ_VTHL01000004.1"/>
</dbReference>
<evidence type="ECO:0000313" key="1">
    <source>
        <dbReference type="EMBL" id="TYZ11836.1"/>
    </source>
</evidence>
<gene>
    <name evidence="1" type="ORF">FY528_05615</name>
</gene>
<dbReference type="Proteomes" id="UP000322791">
    <property type="component" value="Unassembled WGS sequence"/>
</dbReference>
<comment type="caution">
    <text evidence="1">The sequence shown here is derived from an EMBL/GenBank/DDBJ whole genome shotgun (WGS) entry which is preliminary data.</text>
</comment>
<organism evidence="1 2">
    <name type="scientific">Hymenobacter lutimineralis</name>
    <dbReference type="NCBI Taxonomy" id="2606448"/>
    <lineage>
        <taxon>Bacteria</taxon>
        <taxon>Pseudomonadati</taxon>
        <taxon>Bacteroidota</taxon>
        <taxon>Cytophagia</taxon>
        <taxon>Cytophagales</taxon>
        <taxon>Hymenobacteraceae</taxon>
        <taxon>Hymenobacter</taxon>
    </lineage>
</organism>
<sequence>MLPHAVPFDDLGIVPDQYGSPVASLRYYPDEQLLYIQWQGNITADAVLRVATQELRIQEQLQIPLILNDKTESTGDWSDALSWLEFEWLPQAMENGLRAFAYVFLPDLQNQYISAGFIEKIGHQLPARLFYDVAAARHWLHQQQQTA</sequence>
<dbReference type="AlphaFoldDB" id="A0A5D6V8K7"/>
<evidence type="ECO:0008006" key="3">
    <source>
        <dbReference type="Google" id="ProtNLM"/>
    </source>
</evidence>